<dbReference type="PANTHER" id="PTHR12203:SF35">
    <property type="entry name" value="PROTEIN O-GLUCOSYLTRANSFERASE 1"/>
    <property type="match status" value="1"/>
</dbReference>
<evidence type="ECO:0000259" key="3">
    <source>
        <dbReference type="SMART" id="SM00672"/>
    </source>
</evidence>
<dbReference type="PANTHER" id="PTHR12203">
    <property type="entry name" value="KDEL LYS-ASP-GLU-LEU CONTAINING - RELATED"/>
    <property type="match status" value="1"/>
</dbReference>
<dbReference type="SMART" id="SM00672">
    <property type="entry name" value="CAP10"/>
    <property type="match status" value="1"/>
</dbReference>
<dbReference type="EMBL" id="JADGIZ020000015">
    <property type="protein sequence ID" value="KAL2916678.1"/>
    <property type="molecule type" value="Genomic_DNA"/>
</dbReference>
<gene>
    <name evidence="4" type="ORF">HK105_203792</name>
</gene>
<name>A0ABR4NAX4_9FUNG</name>
<evidence type="ECO:0000313" key="5">
    <source>
        <dbReference type="Proteomes" id="UP001527925"/>
    </source>
</evidence>
<evidence type="ECO:0000313" key="4">
    <source>
        <dbReference type="EMBL" id="KAL2916678.1"/>
    </source>
</evidence>
<protein>
    <recommendedName>
        <fullName evidence="3">Glycosyl transferase CAP10 domain-containing protein</fullName>
    </recommendedName>
</protein>
<evidence type="ECO:0000256" key="2">
    <source>
        <dbReference type="ARBA" id="ARBA00022679"/>
    </source>
</evidence>
<feature type="domain" description="Glycosyl transferase CAP10" evidence="3">
    <location>
        <begin position="1"/>
        <end position="184"/>
    </location>
</feature>
<reference evidence="4 5" key="1">
    <citation type="submission" date="2023-09" db="EMBL/GenBank/DDBJ databases">
        <title>Pangenome analysis of Batrachochytrium dendrobatidis and related Chytrids.</title>
        <authorList>
            <person name="Yacoub M.N."/>
            <person name="Stajich J.E."/>
            <person name="James T.Y."/>
        </authorList>
    </citation>
    <scope>NUCLEOTIDE SEQUENCE [LARGE SCALE GENOMIC DNA]</scope>
    <source>
        <strain evidence="4 5">JEL0888</strain>
    </source>
</reference>
<comment type="caution">
    <text evidence="4">The sequence shown here is derived from an EMBL/GenBank/DDBJ whole genome shotgun (WGS) entry which is preliminary data.</text>
</comment>
<keyword evidence="5" id="KW-1185">Reference proteome</keyword>
<comment type="similarity">
    <text evidence="1">Belongs to the glycosyltransferase 90 family.</text>
</comment>
<accession>A0ABR4NAX4</accession>
<dbReference type="Pfam" id="PF05686">
    <property type="entry name" value="Glyco_transf_90"/>
    <property type="match status" value="1"/>
</dbReference>
<sequence>MLPSRVFWRGSSTGGHPMKDNWRRMHRLRMMAIAKTRPDLFDVGMTGFIQCEQDACDEMRAEIGQVTPTPENESRKYKYAIDIDGNTFSQRYLRLLMSGALVFKATVFNEFHDDWLVPYKHFIPVQPDLSDLVERIEWAVAHDDHARRIAETGRRFVRDHITSEQMECYIELALIELADALGMDK</sequence>
<evidence type="ECO:0000256" key="1">
    <source>
        <dbReference type="ARBA" id="ARBA00010118"/>
    </source>
</evidence>
<proteinExistence type="inferred from homology"/>
<dbReference type="InterPro" id="IPR051091">
    <property type="entry name" value="O-Glucosyltr/Glycosyltrsf_90"/>
</dbReference>
<organism evidence="4 5">
    <name type="scientific">Polyrhizophydium stewartii</name>
    <dbReference type="NCBI Taxonomy" id="2732419"/>
    <lineage>
        <taxon>Eukaryota</taxon>
        <taxon>Fungi</taxon>
        <taxon>Fungi incertae sedis</taxon>
        <taxon>Chytridiomycota</taxon>
        <taxon>Chytridiomycota incertae sedis</taxon>
        <taxon>Chytridiomycetes</taxon>
        <taxon>Rhizophydiales</taxon>
        <taxon>Rhizophydiales incertae sedis</taxon>
        <taxon>Polyrhizophydium</taxon>
    </lineage>
</organism>
<keyword evidence="2" id="KW-0808">Transferase</keyword>
<dbReference type="Proteomes" id="UP001527925">
    <property type="component" value="Unassembled WGS sequence"/>
</dbReference>
<dbReference type="InterPro" id="IPR006598">
    <property type="entry name" value="CAP10"/>
</dbReference>